<comment type="caution">
    <text evidence="3">The sequence shown here is derived from an EMBL/GenBank/DDBJ whole genome shotgun (WGS) entry which is preliminary data.</text>
</comment>
<dbReference type="PROSITE" id="PS50888">
    <property type="entry name" value="BHLH"/>
    <property type="match status" value="1"/>
</dbReference>
<sequence>MESISPIVQKEKSRKQLAEERRNNAFNAAVGDIKEELIQRGYGQEEDLGSQPAILMLVAETLNQVDLKSKYPVEARRKSEGGKMPKDMEKVVKANREQVRRNKMNASIDSIREFIIRNELGDGNSKRLEKLDVVNTILDYIRTLPSNNAVTSAPVGQVNAQTVAPTSPTSSSHSPTLSPGLPALSPSPSLLQQNPVVSQKPIGPLTPGLPNLLPTGSSLPLPMAPMFPWMTTPFPMVPMDPATIQLRIQFWQNRMIIQNFINQNQKSQVKKEEVAQPAEEEPTVAPIKDEDEELNLTN</sequence>
<dbReference type="CTD" id="9812370"/>
<dbReference type="InterPro" id="IPR036638">
    <property type="entry name" value="HLH_DNA-bd_sf"/>
</dbReference>
<evidence type="ECO:0000259" key="2">
    <source>
        <dbReference type="PROSITE" id="PS50888"/>
    </source>
</evidence>
<accession>A0A6A5H660</accession>
<feature type="domain" description="BHLH" evidence="2">
    <location>
        <begin position="88"/>
        <end position="144"/>
    </location>
</feature>
<feature type="compositionally biased region" description="Low complexity" evidence="1">
    <location>
        <begin position="165"/>
        <end position="189"/>
    </location>
</feature>
<dbReference type="SMART" id="SM00353">
    <property type="entry name" value="HLH"/>
    <property type="match status" value="1"/>
</dbReference>
<dbReference type="Proteomes" id="UP000483820">
    <property type="component" value="Chromosome III"/>
</dbReference>
<dbReference type="EMBL" id="WUAV01000003">
    <property type="protein sequence ID" value="KAF1762667.1"/>
    <property type="molecule type" value="Genomic_DNA"/>
</dbReference>
<dbReference type="GeneID" id="9812370"/>
<evidence type="ECO:0000313" key="3">
    <source>
        <dbReference type="EMBL" id="KAF1762667.1"/>
    </source>
</evidence>
<dbReference type="RefSeq" id="XP_053587694.1">
    <property type="nucleotide sequence ID" value="XM_053728117.1"/>
</dbReference>
<gene>
    <name evidence="3" type="ORF">GCK72_010929</name>
</gene>
<feature type="region of interest" description="Disordered" evidence="1">
    <location>
        <begin position="161"/>
        <end position="189"/>
    </location>
</feature>
<feature type="region of interest" description="Disordered" evidence="1">
    <location>
        <begin position="265"/>
        <end position="298"/>
    </location>
</feature>
<proteinExistence type="predicted"/>
<organism evidence="3 4">
    <name type="scientific">Caenorhabditis remanei</name>
    <name type="common">Caenorhabditis vulgaris</name>
    <dbReference type="NCBI Taxonomy" id="31234"/>
    <lineage>
        <taxon>Eukaryota</taxon>
        <taxon>Metazoa</taxon>
        <taxon>Ecdysozoa</taxon>
        <taxon>Nematoda</taxon>
        <taxon>Chromadorea</taxon>
        <taxon>Rhabditida</taxon>
        <taxon>Rhabditina</taxon>
        <taxon>Rhabditomorpha</taxon>
        <taxon>Rhabditoidea</taxon>
        <taxon>Rhabditidae</taxon>
        <taxon>Peloderinae</taxon>
        <taxon>Caenorhabditis</taxon>
    </lineage>
</organism>
<name>A0A6A5H660_CAERE</name>
<dbReference type="Gene3D" id="4.10.280.10">
    <property type="entry name" value="Helix-loop-helix DNA-binding domain"/>
    <property type="match status" value="1"/>
</dbReference>
<dbReference type="Pfam" id="PF00010">
    <property type="entry name" value="HLH"/>
    <property type="match status" value="1"/>
</dbReference>
<dbReference type="KEGG" id="crq:GCK72_010929"/>
<evidence type="ECO:0000313" key="4">
    <source>
        <dbReference type="Proteomes" id="UP000483820"/>
    </source>
</evidence>
<dbReference type="GO" id="GO:0046983">
    <property type="term" value="F:protein dimerization activity"/>
    <property type="evidence" value="ECO:0007669"/>
    <property type="project" value="InterPro"/>
</dbReference>
<dbReference type="AlphaFoldDB" id="A0A6A5H660"/>
<dbReference type="SUPFAM" id="SSF47459">
    <property type="entry name" value="HLH, helix-loop-helix DNA-binding domain"/>
    <property type="match status" value="1"/>
</dbReference>
<evidence type="ECO:0000256" key="1">
    <source>
        <dbReference type="SAM" id="MobiDB-lite"/>
    </source>
</evidence>
<protein>
    <recommendedName>
        <fullName evidence="2">BHLH domain-containing protein</fullName>
    </recommendedName>
</protein>
<reference evidence="3 4" key="1">
    <citation type="submission" date="2019-12" db="EMBL/GenBank/DDBJ databases">
        <title>Chromosome-level assembly of the Caenorhabditis remanei genome.</title>
        <authorList>
            <person name="Teterina A.A."/>
            <person name="Willis J.H."/>
            <person name="Phillips P.C."/>
        </authorList>
    </citation>
    <scope>NUCLEOTIDE SEQUENCE [LARGE SCALE GENOMIC DNA]</scope>
    <source>
        <strain evidence="3 4">PX506</strain>
        <tissue evidence="3">Whole organism</tissue>
    </source>
</reference>
<feature type="compositionally biased region" description="Acidic residues" evidence="1">
    <location>
        <begin position="289"/>
        <end position="298"/>
    </location>
</feature>
<dbReference type="InterPro" id="IPR011598">
    <property type="entry name" value="bHLH_dom"/>
</dbReference>